<evidence type="ECO:0000256" key="23">
    <source>
        <dbReference type="ARBA" id="ARBA00049470"/>
    </source>
</evidence>
<keyword evidence="11 25" id="KW-0325">Glycoprotein</keyword>
<evidence type="ECO:0000256" key="29">
    <source>
        <dbReference type="PIRSR" id="PIRSR601548-4"/>
    </source>
</evidence>
<evidence type="ECO:0000256" key="17">
    <source>
        <dbReference type="ARBA" id="ARBA00047862"/>
    </source>
</evidence>
<comment type="catalytic activity">
    <reaction evidence="19">
        <text>Leu-enkephalin + H2O = L-tyrosylglycylglycine + L-phenylalanyl-L-leucine</text>
        <dbReference type="Rhea" id="RHEA:71487"/>
        <dbReference type="ChEBI" id="CHEBI:15377"/>
        <dbReference type="ChEBI" id="CHEBI:190689"/>
        <dbReference type="ChEBI" id="CHEBI:190708"/>
        <dbReference type="ChEBI" id="CHEBI:190710"/>
    </reaction>
    <physiologicalReaction direction="left-to-right" evidence="19">
        <dbReference type="Rhea" id="RHEA:71488"/>
    </physiologicalReaction>
</comment>
<feature type="disulfide bond" evidence="32">
    <location>
        <begin position="858"/>
        <end position="876"/>
    </location>
</feature>
<proteinExistence type="evidence at transcript level"/>
<evidence type="ECO:0000256" key="15">
    <source>
        <dbReference type="ARBA" id="ARBA00047629"/>
    </source>
</evidence>
<evidence type="ECO:0000256" key="6">
    <source>
        <dbReference type="ARBA" id="ARBA00022729"/>
    </source>
</evidence>
<feature type="active site" description="Proton donor 1" evidence="24">
    <location>
        <position position="437"/>
    </location>
</feature>
<feature type="active site" description="Proton acceptor 1" evidence="24">
    <location>
        <position position="307"/>
    </location>
</feature>
<comment type="catalytic activity">
    <reaction evidence="18">
        <text>Met-enkephalin + H2O = L-phenylalanyl-L-methionine + L-tyrosylglycylglycine</text>
        <dbReference type="Rhea" id="RHEA:71483"/>
        <dbReference type="ChEBI" id="CHEBI:15377"/>
        <dbReference type="ChEBI" id="CHEBI:189868"/>
        <dbReference type="ChEBI" id="CHEBI:190708"/>
        <dbReference type="ChEBI" id="CHEBI:190709"/>
    </reaction>
    <physiologicalReaction direction="left-to-right" evidence="18">
        <dbReference type="Rhea" id="RHEA:71484"/>
    </physiologicalReaction>
</comment>
<dbReference type="Pfam" id="PF01401">
    <property type="entry name" value="Peptidase_M2"/>
    <property type="match status" value="2"/>
</dbReference>
<dbReference type="PANTHER" id="PTHR10514:SF27">
    <property type="entry name" value="ANGIOTENSIN-CONVERTING ENZYME"/>
    <property type="match status" value="1"/>
</dbReference>
<evidence type="ECO:0000256" key="25">
    <source>
        <dbReference type="PIRSR" id="PIRSR601548-10"/>
    </source>
</evidence>
<dbReference type="GO" id="GO:0046872">
    <property type="term" value="F:metal ion binding"/>
    <property type="evidence" value="ECO:0007669"/>
    <property type="project" value="UniProtKB-KW"/>
</dbReference>
<dbReference type="GO" id="GO:0006508">
    <property type="term" value="P:proteolysis"/>
    <property type="evidence" value="ECO:0007669"/>
    <property type="project" value="UniProtKB-KW"/>
</dbReference>
<feature type="active site" description="Proton acceptor 2" evidence="26">
    <location>
        <position position="890"/>
    </location>
</feature>
<evidence type="ECO:0000256" key="1">
    <source>
        <dbReference type="ARBA" id="ARBA00001923"/>
    </source>
</evidence>
<dbReference type="InterPro" id="IPR001548">
    <property type="entry name" value="Peptidase_M2"/>
</dbReference>
<feature type="disulfide bond" evidence="29">
    <location>
        <begin position="462"/>
        <end position="474"/>
    </location>
</feature>
<evidence type="ECO:0000256" key="12">
    <source>
        <dbReference type="ARBA" id="ARBA00036868"/>
    </source>
</evidence>
<comment type="similarity">
    <text evidence="2 32 33">Belongs to the peptidase M2 family.</text>
</comment>
<evidence type="ECO:0000256" key="21">
    <source>
        <dbReference type="ARBA" id="ARBA00049273"/>
    </source>
</evidence>
<dbReference type="EMBL" id="LR782647">
    <property type="protein sequence ID" value="CAB3219680.1"/>
    <property type="molecule type" value="mRNA"/>
</dbReference>
<feature type="binding site" evidence="27">
    <location>
        <position position="446"/>
    </location>
    <ligand>
        <name>chloride</name>
        <dbReference type="ChEBI" id="CHEBI:17996"/>
        <label>1</label>
    </ligand>
</feature>
<comment type="catalytic activity">
    <reaction evidence="21">
        <text>neurotensin + H2O = neurotensin(1-11) + L-isoleucyl-L-leucine</text>
        <dbReference type="Rhea" id="RHEA:71475"/>
        <dbReference type="ChEBI" id="CHEBI:15377"/>
        <dbReference type="ChEBI" id="CHEBI:147362"/>
        <dbReference type="ChEBI" id="CHEBI:190704"/>
        <dbReference type="ChEBI" id="CHEBI:190706"/>
    </reaction>
    <physiologicalReaction direction="left-to-right" evidence="21">
        <dbReference type="Rhea" id="RHEA:71476"/>
    </physiologicalReaction>
</comment>
<comment type="catalytic activity">
    <reaction evidence="14">
        <text>Met-enkephalin-Arg-Phe + H2O = L-arginyl-L-phenylalanine + Met-enkephalin</text>
        <dbReference type="Rhea" id="RHEA:70675"/>
        <dbReference type="ChEBI" id="CHEBI:15377"/>
        <dbReference type="ChEBI" id="CHEBI:189868"/>
        <dbReference type="ChEBI" id="CHEBI:189869"/>
        <dbReference type="ChEBI" id="CHEBI:189870"/>
    </reaction>
    <physiologicalReaction direction="left-to-right" evidence="14">
        <dbReference type="Rhea" id="RHEA:70676"/>
    </physiologicalReaction>
</comment>
<evidence type="ECO:0000256" key="26">
    <source>
        <dbReference type="PIRSR" id="PIRSR601548-11"/>
    </source>
</evidence>
<dbReference type="GO" id="GO:0004180">
    <property type="term" value="F:carboxypeptidase activity"/>
    <property type="evidence" value="ECO:0007669"/>
    <property type="project" value="UniProtKB-KW"/>
</dbReference>
<comment type="catalytic activity">
    <reaction evidence="16">
        <text>goralatide + H2O = N-acetyl-L-seryl-L-aspartate + L-lysyl-L-proline</text>
        <dbReference type="Rhea" id="RHEA:71455"/>
        <dbReference type="ChEBI" id="CHEBI:15377"/>
        <dbReference type="ChEBI" id="CHEBI:190701"/>
        <dbReference type="ChEBI" id="CHEBI:190702"/>
        <dbReference type="ChEBI" id="CHEBI:190703"/>
    </reaction>
    <physiologicalReaction direction="left-to-right" evidence="16">
        <dbReference type="Rhea" id="RHEA:71456"/>
    </physiologicalReaction>
</comment>
<feature type="binding site" evidence="28">
    <location>
        <position position="306"/>
    </location>
    <ligand>
        <name>Zn(2+)</name>
        <dbReference type="ChEBI" id="CHEBI:29105"/>
        <label>1</label>
        <note>catalytic</note>
    </ligand>
</feature>
<keyword evidence="3 33" id="KW-0121">Carboxypeptidase</keyword>
<evidence type="ECO:0000256" key="33">
    <source>
        <dbReference type="RuleBase" id="RU361144"/>
    </source>
</evidence>
<evidence type="ECO:0000256" key="5">
    <source>
        <dbReference type="ARBA" id="ARBA00022723"/>
    </source>
</evidence>
<feature type="active site" description="Proton donor 2" evidence="26">
    <location>
        <position position="1019"/>
    </location>
</feature>
<evidence type="ECO:0000256" key="8">
    <source>
        <dbReference type="ARBA" id="ARBA00022833"/>
    </source>
</evidence>
<evidence type="ECO:0000256" key="22">
    <source>
        <dbReference type="ARBA" id="ARBA00049305"/>
    </source>
</evidence>
<evidence type="ECO:0000256" key="10">
    <source>
        <dbReference type="ARBA" id="ARBA00023157"/>
    </source>
</evidence>
<feature type="active site" description="Proton acceptor 2" evidence="30">
    <location>
        <position position="307"/>
    </location>
</feature>
<reference evidence="34" key="1">
    <citation type="submission" date="2020-04" db="EMBL/GenBank/DDBJ databases">
        <authorList>
            <person name="Neveu A P."/>
        </authorList>
    </citation>
    <scope>NUCLEOTIDE SEQUENCE</scope>
    <source>
        <tissue evidence="34">Whole embryo</tissue>
    </source>
</reference>
<dbReference type="SUPFAM" id="SSF55486">
    <property type="entry name" value="Metalloproteases ('zincins'), catalytic domain"/>
    <property type="match status" value="2"/>
</dbReference>
<evidence type="ECO:0000313" key="34">
    <source>
        <dbReference type="EMBL" id="CAB3219680.1"/>
    </source>
</evidence>
<evidence type="ECO:0000256" key="32">
    <source>
        <dbReference type="PROSITE-ProRule" id="PRU01355"/>
    </source>
</evidence>
<dbReference type="PROSITE" id="PS52011">
    <property type="entry name" value="PEPTIDASE_M2"/>
    <property type="match status" value="2"/>
</dbReference>
<accession>A0A6F9D6A2</accession>
<evidence type="ECO:0000256" key="13">
    <source>
        <dbReference type="ARBA" id="ARBA00039858"/>
    </source>
</evidence>
<keyword evidence="5 28" id="KW-0479">Metal-binding</keyword>
<comment type="catalytic activity">
    <reaction evidence="17">
        <text>angiotensin I + H2O = L-histidyl-L-leucine + angiotensin II</text>
        <dbReference type="Rhea" id="RHEA:63560"/>
        <dbReference type="ChEBI" id="CHEBI:15377"/>
        <dbReference type="ChEBI" id="CHEBI:58506"/>
        <dbReference type="ChEBI" id="CHEBI:147350"/>
        <dbReference type="ChEBI" id="CHEBI:147392"/>
        <dbReference type="EC" id="3.4.15.1"/>
    </reaction>
    <physiologicalReaction direction="left-to-right" evidence="17">
        <dbReference type="Rhea" id="RHEA:63561"/>
    </physiologicalReaction>
</comment>
<evidence type="ECO:0000256" key="28">
    <source>
        <dbReference type="PIRSR" id="PIRSR601548-3"/>
    </source>
</evidence>
<dbReference type="GO" id="GO:0008241">
    <property type="term" value="F:peptidyl-dipeptidase activity"/>
    <property type="evidence" value="ECO:0007669"/>
    <property type="project" value="UniProtKB-EC"/>
</dbReference>
<comment type="catalytic activity">
    <reaction evidence="15">
        <text>substance P + H2O = L-Phe-L-Phe-Gly-L-Leu-L-Met-NH2 + substance P(1-6)</text>
        <dbReference type="Rhea" id="RHEA:71471"/>
        <dbReference type="ChEBI" id="CHEBI:15377"/>
        <dbReference type="ChEBI" id="CHEBI:190692"/>
        <dbReference type="ChEBI" id="CHEBI:190696"/>
        <dbReference type="ChEBI" id="CHEBI:190697"/>
    </reaction>
    <physiologicalReaction direction="left-to-right" evidence="15">
        <dbReference type="Rhea" id="RHEA:71472"/>
    </physiologicalReaction>
</comment>
<feature type="glycosylation site" description="N-linked (GlcNAc...) asparagine; partial" evidence="25">
    <location>
        <position position="261"/>
    </location>
</feature>
<comment type="catalytic activity">
    <reaction evidence="22">
        <text>bradykinin + H2O = L-Phe-L-Arg + bradykinin(1-7)</text>
        <dbReference type="Rhea" id="RHEA:71451"/>
        <dbReference type="ChEBI" id="CHEBI:15377"/>
        <dbReference type="ChEBI" id="CHEBI:132988"/>
        <dbReference type="ChEBI" id="CHEBI:133147"/>
        <dbReference type="ChEBI" id="CHEBI:147352"/>
    </reaction>
    <physiologicalReaction direction="left-to-right" evidence="22">
        <dbReference type="Rhea" id="RHEA:71452"/>
    </physiologicalReaction>
</comment>
<evidence type="ECO:0000256" key="27">
    <source>
        <dbReference type="PIRSR" id="PIRSR601548-2"/>
    </source>
</evidence>
<dbReference type="Gene3D" id="1.10.1370.30">
    <property type="match status" value="3"/>
</dbReference>
<feature type="binding site" evidence="31">
    <location>
        <position position="306"/>
    </location>
    <ligand>
        <name>Zn(2+)</name>
        <dbReference type="ChEBI" id="CHEBI:29105"/>
        <label>2</label>
        <note>catalytic</note>
    </ligand>
</feature>
<evidence type="ECO:0000256" key="3">
    <source>
        <dbReference type="ARBA" id="ARBA00022645"/>
    </source>
</evidence>
<sequence>MMNEENLRYAEFSLEYGTQAKALFEGKTTEITDAEARRQIESIMILGTANLTPEKQTRYNNLAGWMQANYSTAMAVMPDGRELPLDPDLTALMATSRDYLELKNAWKGWYEAAGRPIKDSYEEFVALSNEASKADGFNDTGEYWRSWYEEVDLEGVTEQLWIDLKPLYEELHAFVRRKLYDVYGPNYINLKGPIPAHLLGNMWAQQWGNVYDLVEPYPGKAGVDATPGMLDQGYDALKMFEVSEEFFTSLGLLNMTQEFWNFSMITKPADRDVVCHASAWDFYNQKDFRIKMCTVVNMEDLITVHHEMGHIQYFQQYAHQPIPFRGGANPGFHEAVGDTLALSVSTPKHLLEINLLDSVETDTEADINYLMSQAMDKIAFLPFGYMIDKWRWRVFDGATDKANYQSTWDDLRLQYQGIVPPVERDNTLDFDPGAKFHIPANTPYIRYFVSFVIQFQFYEAMCLEAGHQGELYKCDFYNSKEAGAKLAAMLQMGSSKPWPEAMQAIVGSNKMSTASLRRYFQPLTDWLHAQNVANGETVGWPEDTWRPMGFASPDGAPAFLEQYNSTSEVKLFEAVDAEWNYNVNINDQTQAASEAAGIALSNFQAEQAVGAKLFEPSEITDTNLRRQVEKISVVGEGALSDEDLAALSKVNGDMQTAYSTATYNGKPLDPDLTATMASSRNYNELRDTWKGWRDASGKLMREDFKTYVDLQNEVAVLNGFDDMGAFWRAAYETPNIEQQFEAVWQEMLPLYEQLHAFVRRRLYQQYGDKVINLKGPIPAHLLGNMWAQDWLNVYNLVEPYAGYTRPDATAGLQQQGWTAEKMFHEADDFFGNMGLIRAPQAFWDKTMFTKPTDRDVVCHASAWDFYNRQDFRIKMCTEINQQDFVTIHHELGHIQYYLQYMDQPTVFRDGANPGFHEAVGDTLALSVGTLDHLYKLDLIGKPDENPQSDINYLMSVALDKIAFIPFGYLMDKWRWDVFSGRSAKTNLNQAWWDYRVKYQGVTPPLSRTEEDFDPGAKFHIPNNVPYIRYFVSVVVQFQFYEALCGASGHVGDLYKCDFNGSTEAGKMFGDMLKLGSSVTWEDALEKMTGTREMSSASLVKYFQPLLDFLTEQNTKNNEVIGWPDYSWEPPTNTIQNEDGTVSLDNSGNMTKSSSMVLLLVAIQAVLKWAFE</sequence>
<name>A0A6F9D6A2_9ASCI</name>
<dbReference type="EC" id="3.4.-.-" evidence="33"/>
<evidence type="ECO:0000256" key="11">
    <source>
        <dbReference type="ARBA" id="ARBA00023180"/>
    </source>
</evidence>
<feature type="binding site" evidence="27">
    <location>
        <position position="148"/>
    </location>
    <ligand>
        <name>chloride</name>
        <dbReference type="ChEBI" id="CHEBI:17996"/>
        <label>1</label>
    </ligand>
</feature>
<feature type="binding site" evidence="31">
    <location>
        <position position="310"/>
    </location>
    <ligand>
        <name>Zn(2+)</name>
        <dbReference type="ChEBI" id="CHEBI:29105"/>
        <label>2</label>
        <note>catalytic</note>
    </ligand>
</feature>
<feature type="binding site" evidence="31">
    <location>
        <position position="334"/>
    </location>
    <ligand>
        <name>Zn(2+)</name>
        <dbReference type="ChEBI" id="CHEBI:29105"/>
        <label>2</label>
        <note>catalytic</note>
    </ligand>
</feature>
<gene>
    <name evidence="34" type="primary">Ace</name>
</gene>
<comment type="catalytic activity">
    <reaction evidence="20">
        <text>substance P + H2O = substance P(1-8) + Gly-L-Leu-L-Met-NH2</text>
        <dbReference type="Rhea" id="RHEA:71463"/>
        <dbReference type="ChEBI" id="CHEBI:15377"/>
        <dbReference type="ChEBI" id="CHEBI:190692"/>
        <dbReference type="ChEBI" id="CHEBI:190694"/>
        <dbReference type="ChEBI" id="CHEBI:190699"/>
    </reaction>
    <physiologicalReaction direction="left-to-right" evidence="20">
        <dbReference type="Rhea" id="RHEA:71464"/>
    </physiologicalReaction>
</comment>
<organism evidence="34">
    <name type="scientific">Phallusia mammillata</name>
    <dbReference type="NCBI Taxonomy" id="59560"/>
    <lineage>
        <taxon>Eukaryota</taxon>
        <taxon>Metazoa</taxon>
        <taxon>Chordata</taxon>
        <taxon>Tunicata</taxon>
        <taxon>Ascidiacea</taxon>
        <taxon>Phlebobranchia</taxon>
        <taxon>Ascidiidae</taxon>
        <taxon>Phallusia</taxon>
    </lineage>
</organism>
<feature type="active site" description="Proton donor 2" evidence="30">
    <location>
        <position position="437"/>
    </location>
</feature>
<evidence type="ECO:0000256" key="18">
    <source>
        <dbReference type="ARBA" id="ARBA00048012"/>
    </source>
</evidence>
<keyword evidence="4 33" id="KW-0645">Protease</keyword>
<evidence type="ECO:0000256" key="16">
    <source>
        <dbReference type="ARBA" id="ARBA00047642"/>
    </source>
</evidence>
<dbReference type="CDD" id="cd06461">
    <property type="entry name" value="M2_ACE"/>
    <property type="match status" value="2"/>
</dbReference>
<keyword evidence="9 33" id="KW-0482">Metalloprotease</keyword>
<keyword evidence="8 28" id="KW-0862">Zinc</keyword>
<evidence type="ECO:0000256" key="24">
    <source>
        <dbReference type="PIRSR" id="PIRSR601548-1"/>
    </source>
</evidence>
<dbReference type="FunFam" id="1.10.1370.30:FF:000004">
    <property type="entry name" value="Angiotensin-converting enzyme"/>
    <property type="match status" value="2"/>
</dbReference>
<comment type="caution">
    <text evidence="32">Lacks conserved residue(s) required for the propagation of feature annotation.</text>
</comment>
<keyword evidence="7 33" id="KW-0378">Hydrolase</keyword>
<evidence type="ECO:0000256" key="19">
    <source>
        <dbReference type="ARBA" id="ARBA00048231"/>
    </source>
</evidence>
<comment type="catalytic activity">
    <reaction evidence="12">
        <text>Release of a C-terminal dipeptide, oligopeptide-|-Xaa-Yaa, when Xaa is not Pro, and Yaa is neither Asp nor Glu. Thus, conversion of angiotensin I to angiotensin II, with increase in vasoconstrictor activity, but no action on angiotensin II.</text>
        <dbReference type="EC" id="3.4.15.1"/>
    </reaction>
</comment>
<evidence type="ECO:0000256" key="31">
    <source>
        <dbReference type="PIRSR" id="PIRSR601548-8"/>
    </source>
</evidence>
<comment type="cofactor">
    <cofactor evidence="1">
        <name>chloride</name>
        <dbReference type="ChEBI" id="CHEBI:17996"/>
    </cofactor>
</comment>
<dbReference type="GO" id="GO:0008237">
    <property type="term" value="F:metallopeptidase activity"/>
    <property type="evidence" value="ECO:0007669"/>
    <property type="project" value="UniProtKB-KW"/>
</dbReference>
<evidence type="ECO:0000256" key="2">
    <source>
        <dbReference type="ARBA" id="ARBA00008139"/>
    </source>
</evidence>
<keyword evidence="6" id="KW-0732">Signal</keyword>
<comment type="cofactor">
    <cofactor evidence="33">
        <name>Zn(2+)</name>
        <dbReference type="ChEBI" id="CHEBI:29105"/>
    </cofactor>
    <text evidence="33">Binds 2 Zn(2+) ions per subunit.</text>
</comment>
<feature type="disulfide bond" evidence="29 32">
    <location>
        <begin position="275"/>
        <end position="293"/>
    </location>
</feature>
<evidence type="ECO:0000256" key="4">
    <source>
        <dbReference type="ARBA" id="ARBA00022670"/>
    </source>
</evidence>
<dbReference type="AlphaFoldDB" id="A0A6F9D6A2"/>
<evidence type="ECO:0000256" key="9">
    <source>
        <dbReference type="ARBA" id="ARBA00023049"/>
    </source>
</evidence>
<feature type="binding site" evidence="28">
    <location>
        <position position="310"/>
    </location>
    <ligand>
        <name>Zn(2+)</name>
        <dbReference type="ChEBI" id="CHEBI:29105"/>
        <label>1</label>
        <note>catalytic</note>
    </ligand>
</feature>
<evidence type="ECO:0000256" key="7">
    <source>
        <dbReference type="ARBA" id="ARBA00022801"/>
    </source>
</evidence>
<comment type="catalytic activity">
    <reaction evidence="23">
        <text>substance P + H2O = substance P(1-9) + L-Leu-L-Met-NH2</text>
        <dbReference type="Rhea" id="RHEA:71459"/>
        <dbReference type="ChEBI" id="CHEBI:15377"/>
        <dbReference type="ChEBI" id="CHEBI:190692"/>
        <dbReference type="ChEBI" id="CHEBI:190693"/>
        <dbReference type="ChEBI" id="CHEBI:190700"/>
    </reaction>
    <physiologicalReaction direction="left-to-right" evidence="23">
        <dbReference type="Rhea" id="RHEA:71460"/>
    </physiologicalReaction>
</comment>
<protein>
    <recommendedName>
        <fullName evidence="13 33">Angiotensin-converting enzyme</fullName>
        <ecNumber evidence="33">3.4.-.-</ecNumber>
    </recommendedName>
</protein>
<dbReference type="PRINTS" id="PR00791">
    <property type="entry name" value="PEPDIPTASEA"/>
</dbReference>
<evidence type="ECO:0000256" key="14">
    <source>
        <dbReference type="ARBA" id="ARBA00047529"/>
    </source>
</evidence>
<keyword evidence="10 29" id="KW-1015">Disulfide bond</keyword>
<feature type="binding site" evidence="28">
    <location>
        <position position="334"/>
    </location>
    <ligand>
        <name>Zn(2+)</name>
        <dbReference type="ChEBI" id="CHEBI:29105"/>
        <label>1</label>
        <note>catalytic</note>
    </ligand>
</feature>
<evidence type="ECO:0000256" key="20">
    <source>
        <dbReference type="ARBA" id="ARBA00049116"/>
    </source>
</evidence>
<dbReference type="PANTHER" id="PTHR10514">
    <property type="entry name" value="ANGIOTENSIN-CONVERTING ENZYME"/>
    <property type="match status" value="1"/>
</dbReference>
<evidence type="ECO:0000256" key="30">
    <source>
        <dbReference type="PIRSR" id="PIRSR601548-6"/>
    </source>
</evidence>
<dbReference type="GO" id="GO:0005886">
    <property type="term" value="C:plasma membrane"/>
    <property type="evidence" value="ECO:0007669"/>
    <property type="project" value="TreeGrafter"/>
</dbReference>